<dbReference type="FunFam" id="1.10.260.40:FF:000001">
    <property type="entry name" value="POU domain protein"/>
    <property type="match status" value="1"/>
</dbReference>
<dbReference type="GO" id="GO:0030154">
    <property type="term" value="P:cell differentiation"/>
    <property type="evidence" value="ECO:0007669"/>
    <property type="project" value="UniProtKB-ARBA"/>
</dbReference>
<keyword evidence="4 5" id="KW-0539">Nucleus</keyword>
<feature type="region of interest" description="Disordered" evidence="8">
    <location>
        <begin position="1"/>
        <end position="27"/>
    </location>
</feature>
<dbReference type="Pfam" id="PF00157">
    <property type="entry name" value="Pou"/>
    <property type="match status" value="1"/>
</dbReference>
<evidence type="ECO:0000256" key="4">
    <source>
        <dbReference type="ARBA" id="ARBA00023242"/>
    </source>
</evidence>
<dbReference type="AlphaFoldDB" id="A0ABD6ED33"/>
<dbReference type="InterPro" id="IPR017970">
    <property type="entry name" value="Homeobox_CS"/>
</dbReference>
<dbReference type="GO" id="GO:0005634">
    <property type="term" value="C:nucleus"/>
    <property type="evidence" value="ECO:0007669"/>
    <property type="project" value="UniProtKB-SubCell"/>
</dbReference>
<evidence type="ECO:0000313" key="12">
    <source>
        <dbReference type="Proteomes" id="UP001608902"/>
    </source>
</evidence>
<dbReference type="SMART" id="SM00389">
    <property type="entry name" value="HOX"/>
    <property type="match status" value="1"/>
</dbReference>
<keyword evidence="3 5" id="KW-0371">Homeobox</keyword>
<evidence type="ECO:0000256" key="7">
    <source>
        <dbReference type="RuleBase" id="RU361194"/>
    </source>
</evidence>
<dbReference type="PANTHER" id="PTHR11636:SF137">
    <property type="entry name" value="HOMEOBOX PROTEIN CEH-18"/>
    <property type="match status" value="1"/>
</dbReference>
<dbReference type="PRINTS" id="PR00028">
    <property type="entry name" value="POUDOMAIN"/>
</dbReference>
<proteinExistence type="inferred from homology"/>
<dbReference type="PROSITE" id="PS51179">
    <property type="entry name" value="POU_3"/>
    <property type="match status" value="1"/>
</dbReference>
<dbReference type="SUPFAM" id="SSF47413">
    <property type="entry name" value="lambda repressor-like DNA-binding domains"/>
    <property type="match status" value="1"/>
</dbReference>
<protein>
    <recommendedName>
        <fullName evidence="7">POU domain protein</fullName>
    </recommendedName>
</protein>
<keyword evidence="7" id="KW-0804">Transcription</keyword>
<dbReference type="SMART" id="SM00352">
    <property type="entry name" value="POU"/>
    <property type="match status" value="1"/>
</dbReference>
<feature type="domain" description="Homeobox" evidence="9">
    <location>
        <begin position="678"/>
        <end position="738"/>
    </location>
</feature>
<evidence type="ECO:0000256" key="1">
    <source>
        <dbReference type="ARBA" id="ARBA00004123"/>
    </source>
</evidence>
<organism evidence="11 12">
    <name type="scientific">Gnathostoma spinigerum</name>
    <dbReference type="NCBI Taxonomy" id="75299"/>
    <lineage>
        <taxon>Eukaryota</taxon>
        <taxon>Metazoa</taxon>
        <taxon>Ecdysozoa</taxon>
        <taxon>Nematoda</taxon>
        <taxon>Chromadorea</taxon>
        <taxon>Rhabditida</taxon>
        <taxon>Spirurina</taxon>
        <taxon>Gnathostomatomorpha</taxon>
        <taxon>Gnathostomatoidea</taxon>
        <taxon>Gnathostomatidae</taxon>
        <taxon>Gnathostoma</taxon>
    </lineage>
</organism>
<evidence type="ECO:0000313" key="11">
    <source>
        <dbReference type="EMBL" id="MFH4974407.1"/>
    </source>
</evidence>
<comment type="similarity">
    <text evidence="7">Belongs to the POU transcription factor family.</text>
</comment>
<dbReference type="Pfam" id="PF00046">
    <property type="entry name" value="Homeodomain"/>
    <property type="match status" value="1"/>
</dbReference>
<dbReference type="InterPro" id="IPR013847">
    <property type="entry name" value="POU"/>
</dbReference>
<evidence type="ECO:0000256" key="3">
    <source>
        <dbReference type="ARBA" id="ARBA00023155"/>
    </source>
</evidence>
<dbReference type="InterPro" id="IPR000327">
    <property type="entry name" value="POU_dom"/>
</dbReference>
<dbReference type="Gene3D" id="1.10.260.40">
    <property type="entry name" value="lambda repressor-like DNA-binding domains"/>
    <property type="match status" value="1"/>
</dbReference>
<dbReference type="InterPro" id="IPR050255">
    <property type="entry name" value="POU_domain_TF"/>
</dbReference>
<reference evidence="11 12" key="1">
    <citation type="submission" date="2024-08" db="EMBL/GenBank/DDBJ databases">
        <title>Gnathostoma spinigerum genome.</title>
        <authorList>
            <person name="Gonzalez-Bertolin B."/>
            <person name="Monzon S."/>
            <person name="Zaballos A."/>
            <person name="Jimenez P."/>
            <person name="Dekumyoy P."/>
            <person name="Varona S."/>
            <person name="Cuesta I."/>
            <person name="Sumanam S."/>
            <person name="Adisakwattana P."/>
            <person name="Gasser R.B."/>
            <person name="Hernandez-Gonzalez A."/>
            <person name="Young N.D."/>
            <person name="Perteguer M.J."/>
        </authorList>
    </citation>
    <scope>NUCLEOTIDE SEQUENCE [LARGE SCALE GENOMIC DNA]</scope>
    <source>
        <strain evidence="11">AL3</strain>
        <tissue evidence="11">Liver</tissue>
    </source>
</reference>
<comment type="subcellular location">
    <subcellularLocation>
        <location evidence="1 5 6">Nucleus</location>
    </subcellularLocation>
</comment>
<dbReference type="InterPro" id="IPR009057">
    <property type="entry name" value="Homeodomain-like_sf"/>
</dbReference>
<dbReference type="GO" id="GO:0003677">
    <property type="term" value="F:DNA binding"/>
    <property type="evidence" value="ECO:0007669"/>
    <property type="project" value="UniProtKB-UniRule"/>
</dbReference>
<evidence type="ECO:0000256" key="5">
    <source>
        <dbReference type="PROSITE-ProRule" id="PRU00108"/>
    </source>
</evidence>
<comment type="caution">
    <text evidence="11">The sequence shown here is derived from an EMBL/GenBank/DDBJ whole genome shotgun (WGS) entry which is preliminary data.</text>
</comment>
<dbReference type="Gene3D" id="1.10.10.60">
    <property type="entry name" value="Homeodomain-like"/>
    <property type="match status" value="1"/>
</dbReference>
<dbReference type="PROSITE" id="PS00027">
    <property type="entry name" value="HOMEOBOX_1"/>
    <property type="match status" value="1"/>
</dbReference>
<dbReference type="InterPro" id="IPR010982">
    <property type="entry name" value="Lambda_DNA-bd_dom_sf"/>
</dbReference>
<dbReference type="Proteomes" id="UP001608902">
    <property type="component" value="Unassembled WGS sequence"/>
</dbReference>
<keyword evidence="2 5" id="KW-0238">DNA-binding</keyword>
<name>A0ABD6ED33_9BILA</name>
<dbReference type="SUPFAM" id="SSF46689">
    <property type="entry name" value="Homeodomain-like"/>
    <property type="match status" value="1"/>
</dbReference>
<evidence type="ECO:0000256" key="2">
    <source>
        <dbReference type="ARBA" id="ARBA00023125"/>
    </source>
</evidence>
<evidence type="ECO:0000259" key="10">
    <source>
        <dbReference type="PROSITE" id="PS51179"/>
    </source>
</evidence>
<evidence type="ECO:0000259" key="9">
    <source>
        <dbReference type="PROSITE" id="PS50071"/>
    </source>
</evidence>
<feature type="domain" description="POU-specific" evidence="10">
    <location>
        <begin position="546"/>
        <end position="620"/>
    </location>
</feature>
<accession>A0ABD6ED33</accession>
<dbReference type="InterPro" id="IPR001356">
    <property type="entry name" value="HD"/>
</dbReference>
<dbReference type="PROSITE" id="PS50071">
    <property type="entry name" value="HOMEOBOX_2"/>
    <property type="match status" value="1"/>
</dbReference>
<dbReference type="PANTHER" id="PTHR11636">
    <property type="entry name" value="POU DOMAIN"/>
    <property type="match status" value="1"/>
</dbReference>
<dbReference type="EMBL" id="JBGFUD010000378">
    <property type="protein sequence ID" value="MFH4974407.1"/>
    <property type="molecule type" value="Genomic_DNA"/>
</dbReference>
<dbReference type="PROSITE" id="PS00465">
    <property type="entry name" value="POU_2"/>
    <property type="match status" value="1"/>
</dbReference>
<evidence type="ECO:0000256" key="8">
    <source>
        <dbReference type="SAM" id="MobiDB-lite"/>
    </source>
</evidence>
<gene>
    <name evidence="11" type="ORF">AB6A40_001116</name>
</gene>
<dbReference type="PROSITE" id="PS00035">
    <property type="entry name" value="POU_1"/>
    <property type="match status" value="1"/>
</dbReference>
<sequence length="738" mass="79032">MNKESVAPERMVVENNNEEKTKTAPDKTVGNNVLNGKIIFENGFHQTIATASNERSPECLIESARKENGFKQSTNYVDDASNSASKENSEDTVLLNDFPSMSCAMAASSNCRLNETNRECILMGTHKTLPSTSARKRKKLIPKKRPQSMLSNVPISAETGEIIDEGSSSDSVSVYFDGVKTEKAVDPISNLAAQLSSSPEFAAFAATTLQALASAMSTNVNELGLKASSALRNDYDTLSSDVCSHEESTAIEAPSASEPNESNISNVISAVDPASSVTVITPLTLPTTSSTTSCIDFPSTQSTTTMESVTSDESCPLVYNVLEPMGATTSLADPSTTTGCIVSQPNGLPTTSSTALPTSTVAMNYITDMSAMGDILLKSTSNAATMNAAVNSFLLGGAGSSNARSAAVLASPLLTVAANNMIPFLSPVLTSNGGASLVSDDNSDIIVNGANKFAQSGFLIPTYETNAKSSINGDEMRRSKQKTITDVLNDAIAENNATASSIDTLTLQSAKRRAASTPSEKMSLKRKVLHADEKAVKSFARDIGREERIDLEELEHFAQTFKKQRIKFGFTQGDVGAALGHRYGTDFSQTTISRFEALNLSFKNMCKLRPLLKEWLADAELAIANGATITDFLEAPPKDPLMQSGDSCPGSSGVGGCGEISTSPNGFITVGGTSAPPLRKRRKRTNLDMQQRVALDTYFKLNPRPDHDKMAQIAEVLDLDRDVVRVWFCNRRQKLRKE</sequence>
<dbReference type="CDD" id="cd00086">
    <property type="entry name" value="homeodomain"/>
    <property type="match status" value="1"/>
</dbReference>
<keyword evidence="12" id="KW-1185">Reference proteome</keyword>
<evidence type="ECO:0000256" key="6">
    <source>
        <dbReference type="RuleBase" id="RU000682"/>
    </source>
</evidence>